<dbReference type="Pfam" id="PF01966">
    <property type="entry name" value="HD"/>
    <property type="match status" value="1"/>
</dbReference>
<dbReference type="EMBL" id="SBKO01000006">
    <property type="protein sequence ID" value="RXR16232.1"/>
    <property type="molecule type" value="Genomic_DNA"/>
</dbReference>
<dbReference type="OrthoDB" id="5728337at2"/>
<proteinExistence type="predicted"/>
<protein>
    <submittedName>
        <fullName evidence="2">HD domain-containing protein</fullName>
    </submittedName>
</protein>
<evidence type="ECO:0000313" key="2">
    <source>
        <dbReference type="EMBL" id="RXR16232.1"/>
    </source>
</evidence>
<dbReference type="RefSeq" id="WP_129436511.1">
    <property type="nucleotide sequence ID" value="NZ_SBKO01000006.1"/>
</dbReference>
<dbReference type="SUPFAM" id="SSF109604">
    <property type="entry name" value="HD-domain/PDEase-like"/>
    <property type="match status" value="1"/>
</dbReference>
<feature type="domain" description="HD" evidence="1">
    <location>
        <begin position="29"/>
        <end position="124"/>
    </location>
</feature>
<comment type="caution">
    <text evidence="2">The sequence shown here is derived from an EMBL/GenBank/DDBJ whole genome shotgun (WGS) entry which is preliminary data.</text>
</comment>
<evidence type="ECO:0000313" key="3">
    <source>
        <dbReference type="Proteomes" id="UP000290283"/>
    </source>
</evidence>
<dbReference type="InterPro" id="IPR003607">
    <property type="entry name" value="HD/PDEase_dom"/>
</dbReference>
<evidence type="ECO:0000259" key="1">
    <source>
        <dbReference type="Pfam" id="PF01966"/>
    </source>
</evidence>
<reference evidence="3" key="1">
    <citation type="submission" date="2019-01" db="EMBL/GenBank/DDBJ databases">
        <title>Cytophagaceae bacterium strain CAR-16.</title>
        <authorList>
            <person name="Chen W.-M."/>
        </authorList>
    </citation>
    <scope>NUCLEOTIDE SEQUENCE [LARGE SCALE GENOMIC DNA]</scope>
    <source>
        <strain evidence="3">LLJ-11</strain>
    </source>
</reference>
<organism evidence="2 3">
    <name type="scientific">Flavobacterium amnicola</name>
    <dbReference type="NCBI Taxonomy" id="2506422"/>
    <lineage>
        <taxon>Bacteria</taxon>
        <taxon>Pseudomonadati</taxon>
        <taxon>Bacteroidota</taxon>
        <taxon>Flavobacteriia</taxon>
        <taxon>Flavobacteriales</taxon>
        <taxon>Flavobacteriaceae</taxon>
        <taxon>Flavobacterium</taxon>
    </lineage>
</organism>
<sequence length="197" mass="22976">MNDWNSLFAYMQNCLQTKLPPYLVYHDWKHTKHVIEMAEHIALSEKIAQEEIILIKTAALFHDAGYLNEINKGHEEKSIAMSKKILPDYGYSLDEIDLITGMIEATKVPQLPKNKLEDILADADLEYLGTTTFKTRGDKLLEELQHFHPEINRESWDKIQIDFLQNHHFHTSYCLKNRDPLKQLNLKTLKKTITSKS</sequence>
<dbReference type="InterPro" id="IPR006674">
    <property type="entry name" value="HD_domain"/>
</dbReference>
<dbReference type="Gene3D" id="1.10.3210.10">
    <property type="entry name" value="Hypothetical protein af1432"/>
    <property type="match status" value="1"/>
</dbReference>
<accession>A0A4Q1K0K6</accession>
<dbReference type="AlphaFoldDB" id="A0A4Q1K0K6"/>
<name>A0A4Q1K0K6_9FLAO</name>
<dbReference type="Proteomes" id="UP000290283">
    <property type="component" value="Unassembled WGS sequence"/>
</dbReference>
<gene>
    <name evidence="2" type="ORF">EQG63_11435</name>
</gene>
<dbReference type="CDD" id="cd00077">
    <property type="entry name" value="HDc"/>
    <property type="match status" value="1"/>
</dbReference>
<keyword evidence="3" id="KW-1185">Reference proteome</keyword>